<dbReference type="PANTHER" id="PTHR43798">
    <property type="entry name" value="MONOACYLGLYCEROL LIPASE"/>
    <property type="match status" value="1"/>
</dbReference>
<keyword evidence="2" id="KW-0575">Peroxidase</keyword>
<reference evidence="2 3" key="1">
    <citation type="submission" date="2018-06" db="EMBL/GenBank/DDBJ databases">
        <authorList>
            <consortium name="Pathogen Informatics"/>
            <person name="Doyle S."/>
        </authorList>
    </citation>
    <scope>NUCLEOTIDE SEQUENCE [LARGE SCALE GENOMIC DNA]</scope>
    <source>
        <strain evidence="2 3">NCTC10343</strain>
    </source>
</reference>
<dbReference type="InterPro" id="IPR029058">
    <property type="entry name" value="AB_hydrolase_fold"/>
</dbReference>
<keyword evidence="2" id="KW-0378">Hydrolase</keyword>
<dbReference type="PRINTS" id="PR00111">
    <property type="entry name" value="ABHYDROLASE"/>
</dbReference>
<sequence length="272" mass="31424">MPYCKVKNANIYYEEIGTGKPIIMIHGFTPDHRLMSGCMEPIFEDIPGWRRIYLDLPGMGQTMDYDQICNSNDMLEAVINFIETLVPNQDYLIAGESYGGYITRGIINRHKDRIGGAALICPLIIPEHKRRILPEHFVVHRDREFMGTLSEEQISDFSANQVVLDEYNWKRYSEEIVAGCKIADYDFLSKIQRNYGFSTNIDELVFDKPTVFTLGRQDAVVGYIDAFKILDNYPRATFAVLDRAGHNLQIEQVLLFESLIREWLERVTEFGF</sequence>
<name>A0A378XQN2_PAEPO</name>
<dbReference type="Gene3D" id="3.40.50.1820">
    <property type="entry name" value="alpha/beta hydrolase"/>
    <property type="match status" value="1"/>
</dbReference>
<dbReference type="GeneID" id="93349455"/>
<dbReference type="RefSeq" id="WP_017427996.1">
    <property type="nucleotide sequence ID" value="NZ_CP023711.1"/>
</dbReference>
<dbReference type="SUPFAM" id="SSF53474">
    <property type="entry name" value="alpha/beta-Hydrolases"/>
    <property type="match status" value="1"/>
</dbReference>
<dbReference type="EC" id="1.11.1.-" evidence="2"/>
<proteinExistence type="predicted"/>
<dbReference type="EMBL" id="UGSC01000001">
    <property type="protein sequence ID" value="SUA63362.1"/>
    <property type="molecule type" value="Genomic_DNA"/>
</dbReference>
<dbReference type="EC" id="3.7.1.-" evidence="2"/>
<dbReference type="InterPro" id="IPR000073">
    <property type="entry name" value="AB_hydrolase_1"/>
</dbReference>
<accession>A0A378XQN2</accession>
<dbReference type="GO" id="GO:0004601">
    <property type="term" value="F:peroxidase activity"/>
    <property type="evidence" value="ECO:0007669"/>
    <property type="project" value="UniProtKB-KW"/>
</dbReference>
<feature type="domain" description="AB hydrolase-1" evidence="1">
    <location>
        <begin position="20"/>
        <end position="251"/>
    </location>
</feature>
<dbReference type="AlphaFoldDB" id="A0A378XQN2"/>
<dbReference type="InterPro" id="IPR050266">
    <property type="entry name" value="AB_hydrolase_sf"/>
</dbReference>
<protein>
    <submittedName>
        <fullName evidence="2">Alpha/beta fold family hydrolase</fullName>
        <ecNumber evidence="2">1.11.1.-</ecNumber>
        <ecNumber evidence="2">3.7.1.-</ecNumber>
    </submittedName>
</protein>
<dbReference type="Pfam" id="PF00561">
    <property type="entry name" value="Abhydrolase_1"/>
    <property type="match status" value="1"/>
</dbReference>
<evidence type="ECO:0000313" key="2">
    <source>
        <dbReference type="EMBL" id="SUA63362.1"/>
    </source>
</evidence>
<gene>
    <name evidence="2" type="primary">M1_3063</name>
    <name evidence="2" type="ORF">NCTC10343_00633</name>
</gene>
<evidence type="ECO:0000313" key="3">
    <source>
        <dbReference type="Proteomes" id="UP000254400"/>
    </source>
</evidence>
<dbReference type="GO" id="GO:0016787">
    <property type="term" value="F:hydrolase activity"/>
    <property type="evidence" value="ECO:0007669"/>
    <property type="project" value="UniProtKB-KW"/>
</dbReference>
<dbReference type="Proteomes" id="UP000254400">
    <property type="component" value="Unassembled WGS sequence"/>
</dbReference>
<dbReference type="PANTHER" id="PTHR43798:SF6">
    <property type="entry name" value="HYDROLASE, PUTATIVE (AFU_ORTHOLOGUE AFUA_4G13070)-RELATED"/>
    <property type="match status" value="1"/>
</dbReference>
<organism evidence="2 3">
    <name type="scientific">Paenibacillus polymyxa</name>
    <name type="common">Bacillus polymyxa</name>
    <dbReference type="NCBI Taxonomy" id="1406"/>
    <lineage>
        <taxon>Bacteria</taxon>
        <taxon>Bacillati</taxon>
        <taxon>Bacillota</taxon>
        <taxon>Bacilli</taxon>
        <taxon>Bacillales</taxon>
        <taxon>Paenibacillaceae</taxon>
        <taxon>Paenibacillus</taxon>
    </lineage>
</organism>
<evidence type="ECO:0000259" key="1">
    <source>
        <dbReference type="Pfam" id="PF00561"/>
    </source>
</evidence>
<keyword evidence="2" id="KW-0560">Oxidoreductase</keyword>